<evidence type="ECO:0000313" key="3">
    <source>
        <dbReference type="Proteomes" id="UP001432180"/>
    </source>
</evidence>
<keyword evidence="1" id="KW-1133">Transmembrane helix</keyword>
<organism evidence="2 3">
    <name type="scientific">Thiorhodovibrio winogradskyi</name>
    <dbReference type="NCBI Taxonomy" id="77007"/>
    <lineage>
        <taxon>Bacteria</taxon>
        <taxon>Pseudomonadati</taxon>
        <taxon>Pseudomonadota</taxon>
        <taxon>Gammaproteobacteria</taxon>
        <taxon>Chromatiales</taxon>
        <taxon>Chromatiaceae</taxon>
        <taxon>Thiorhodovibrio</taxon>
    </lineage>
</organism>
<feature type="transmembrane region" description="Helical" evidence="1">
    <location>
        <begin position="61"/>
        <end position="82"/>
    </location>
</feature>
<reference evidence="2 3" key="1">
    <citation type="journal article" date="2023" name="Microorganisms">
        <title>Thiorhodovibrio frisius and Trv. litoralis spp. nov., Two Novel Members from a Clade of Fastidious Purple Sulfur Bacteria That Exhibit Unique Red-Shifted Light-Harvesting Capabilities.</title>
        <authorList>
            <person name="Methner A."/>
            <person name="Kuzyk S.B."/>
            <person name="Petersen J."/>
            <person name="Bauer S."/>
            <person name="Brinkmann H."/>
            <person name="Sichau K."/>
            <person name="Wanner G."/>
            <person name="Wolf J."/>
            <person name="Neumann-Schaal M."/>
            <person name="Henke P."/>
            <person name="Tank M."/>
            <person name="Sproer C."/>
            <person name="Bunk B."/>
            <person name="Overmann J."/>
        </authorList>
    </citation>
    <scope>NUCLEOTIDE SEQUENCE [LARGE SCALE GENOMIC DNA]</scope>
    <source>
        <strain evidence="2 3">DSM 6702</strain>
    </source>
</reference>
<proteinExistence type="predicted"/>
<dbReference type="Proteomes" id="UP001432180">
    <property type="component" value="Chromosome"/>
</dbReference>
<sequence>MPDLRQPDPTPAERALAVGDFSAAAAGMALALSVYVLFTRTLHGAGKSVPNPLTPAARRRLPGLAGALLLGTGLLYLLTGLWHGWEVSAQAARINHVVFVLAVMASLYNFHAMRIQYEQHRSIAGGNRRAQRPVAPGCTAGAGFSVKEFA</sequence>
<evidence type="ECO:0000256" key="1">
    <source>
        <dbReference type="SAM" id="Phobius"/>
    </source>
</evidence>
<evidence type="ECO:0000313" key="2">
    <source>
        <dbReference type="EMBL" id="WPL15761.1"/>
    </source>
</evidence>
<feature type="transmembrane region" description="Helical" evidence="1">
    <location>
        <begin position="94"/>
        <end position="111"/>
    </location>
</feature>
<name>A0ABZ0S6H9_9GAMM</name>
<gene>
    <name evidence="2" type="ORF">Thiowin_00678</name>
</gene>
<dbReference type="EMBL" id="CP121472">
    <property type="protein sequence ID" value="WPL15761.1"/>
    <property type="molecule type" value="Genomic_DNA"/>
</dbReference>
<dbReference type="Gene3D" id="1.20.1250.20">
    <property type="entry name" value="MFS general substrate transporter like domains"/>
    <property type="match status" value="1"/>
</dbReference>
<dbReference type="InterPro" id="IPR036259">
    <property type="entry name" value="MFS_trans_sf"/>
</dbReference>
<keyword evidence="1" id="KW-0812">Transmembrane</keyword>
<evidence type="ECO:0008006" key="4">
    <source>
        <dbReference type="Google" id="ProtNLM"/>
    </source>
</evidence>
<keyword evidence="3" id="KW-1185">Reference proteome</keyword>
<accession>A0ABZ0S6H9</accession>
<protein>
    <recommendedName>
        <fullName evidence="4">DUF4234 domain-containing protein</fullName>
    </recommendedName>
</protein>
<feature type="transmembrane region" description="Helical" evidence="1">
    <location>
        <begin position="15"/>
        <end position="38"/>
    </location>
</feature>
<keyword evidence="1" id="KW-0472">Membrane</keyword>